<dbReference type="PRINTS" id="PR00909">
    <property type="entry name" value="SPERMDNBNDNG"/>
</dbReference>
<dbReference type="Gene3D" id="3.40.190.10">
    <property type="entry name" value="Periplasmic binding protein-like II"/>
    <property type="match status" value="2"/>
</dbReference>
<keyword evidence="2" id="KW-0813">Transport</keyword>
<dbReference type="GO" id="GO:0019808">
    <property type="term" value="F:polyamine binding"/>
    <property type="evidence" value="ECO:0007669"/>
    <property type="project" value="InterPro"/>
</dbReference>
<proteinExistence type="predicted"/>
<name>A0A377GWR5_9FUSO</name>
<sequence length="342" mass="39081">MKKILVAITLAMAVISCRGKEENKNILYVYGWANTIPQTIYDDFERETGIKVVEDIYSSNEEMFTKLKAGGDGYDIVMPSADYVEIMMKEGMIEKLDKTKLPNYNNLDPLVLEKLHHFDPKNDYEVPYLIGATIIAVNKKYVSEYPKDYSIYEMNNLRGRMTLLDDMREVMTSALGMLGYPQTVSDEKIIAQAAELVKTWKRNIAKFDSESFGKGFASGDFWVVQGYPDNIFKELDEKDRANVEMIIPEKGGTAYVDSFVLLQTAANKENAYKFLEYTLRAEVAAKIADALETPSVNLQARELMKIKPLFEISDLKNIQVLRDINTTLDLQNKYWQEILIAE</sequence>
<dbReference type="PANTHER" id="PTHR30222">
    <property type="entry name" value="SPERMIDINE/PUTRESCINE-BINDING PERIPLASMIC PROTEIN"/>
    <property type="match status" value="1"/>
</dbReference>
<gene>
    <name evidence="6" type="primary">potD</name>
    <name evidence="6" type="ORF">NCTC10723_00494</name>
</gene>
<dbReference type="RefSeq" id="WP_115269016.1">
    <property type="nucleotide sequence ID" value="NZ_CASFEE010000001.1"/>
</dbReference>
<dbReference type="PANTHER" id="PTHR30222:SF17">
    <property type="entry name" value="SPERMIDINE_PUTRESCINE-BINDING PERIPLASMIC PROTEIN"/>
    <property type="match status" value="1"/>
</dbReference>
<evidence type="ECO:0000256" key="1">
    <source>
        <dbReference type="ARBA" id="ARBA00004418"/>
    </source>
</evidence>
<evidence type="ECO:0000256" key="4">
    <source>
        <dbReference type="ARBA" id="ARBA00022764"/>
    </source>
</evidence>
<feature type="binding site" evidence="5">
    <location>
        <begin position="166"/>
        <end position="169"/>
    </location>
    <ligand>
        <name>spermidine</name>
        <dbReference type="ChEBI" id="CHEBI:57834"/>
    </ligand>
</feature>
<organism evidence="6 7">
    <name type="scientific">Fusobacterium necrogenes</name>
    <dbReference type="NCBI Taxonomy" id="858"/>
    <lineage>
        <taxon>Bacteria</taxon>
        <taxon>Fusobacteriati</taxon>
        <taxon>Fusobacteriota</taxon>
        <taxon>Fusobacteriia</taxon>
        <taxon>Fusobacteriales</taxon>
        <taxon>Fusobacteriaceae</taxon>
        <taxon>Fusobacterium</taxon>
    </lineage>
</organism>
<evidence type="ECO:0000256" key="2">
    <source>
        <dbReference type="ARBA" id="ARBA00022448"/>
    </source>
</evidence>
<reference evidence="6 7" key="1">
    <citation type="submission" date="2018-06" db="EMBL/GenBank/DDBJ databases">
        <authorList>
            <consortium name="Pathogen Informatics"/>
            <person name="Doyle S."/>
        </authorList>
    </citation>
    <scope>NUCLEOTIDE SEQUENCE [LARGE SCALE GENOMIC DNA]</scope>
    <source>
        <strain evidence="6 7">NCTC10723</strain>
    </source>
</reference>
<dbReference type="GO" id="GO:0042597">
    <property type="term" value="C:periplasmic space"/>
    <property type="evidence" value="ECO:0007669"/>
    <property type="project" value="UniProtKB-SubCell"/>
</dbReference>
<protein>
    <submittedName>
        <fullName evidence="6">Spermidine/putrescine-binding periplasmic protein</fullName>
    </submittedName>
</protein>
<evidence type="ECO:0000256" key="5">
    <source>
        <dbReference type="PIRSR" id="PIRSR019574-1"/>
    </source>
</evidence>
<evidence type="ECO:0000313" key="6">
    <source>
        <dbReference type="EMBL" id="STO31054.1"/>
    </source>
</evidence>
<keyword evidence="4" id="KW-0574">Periplasm</keyword>
<dbReference type="InterPro" id="IPR001188">
    <property type="entry name" value="Sperm_putr-bd"/>
</dbReference>
<accession>A0A377GWR5</accession>
<dbReference type="OrthoDB" id="9769319at2"/>
<dbReference type="PIRSF" id="PIRSF019574">
    <property type="entry name" value="Periplasmic_polyamine_BP"/>
    <property type="match status" value="1"/>
</dbReference>
<dbReference type="PROSITE" id="PS51257">
    <property type="entry name" value="PROKAR_LIPOPROTEIN"/>
    <property type="match status" value="1"/>
</dbReference>
<dbReference type="InterPro" id="IPR006059">
    <property type="entry name" value="SBP"/>
</dbReference>
<keyword evidence="3" id="KW-0732">Signal</keyword>
<dbReference type="Pfam" id="PF13416">
    <property type="entry name" value="SBP_bac_8"/>
    <property type="match status" value="1"/>
</dbReference>
<evidence type="ECO:0000256" key="3">
    <source>
        <dbReference type="ARBA" id="ARBA00022729"/>
    </source>
</evidence>
<dbReference type="Proteomes" id="UP000255328">
    <property type="component" value="Unassembled WGS sequence"/>
</dbReference>
<evidence type="ECO:0000313" key="7">
    <source>
        <dbReference type="Proteomes" id="UP000255328"/>
    </source>
</evidence>
<dbReference type="GO" id="GO:0015846">
    <property type="term" value="P:polyamine transport"/>
    <property type="evidence" value="ECO:0007669"/>
    <property type="project" value="InterPro"/>
</dbReference>
<comment type="subcellular location">
    <subcellularLocation>
        <location evidence="1">Periplasm</location>
    </subcellularLocation>
</comment>
<dbReference type="EMBL" id="UGGU01000003">
    <property type="protein sequence ID" value="STO31054.1"/>
    <property type="molecule type" value="Genomic_DNA"/>
</dbReference>
<keyword evidence="7" id="KW-1185">Reference proteome</keyword>
<dbReference type="AlphaFoldDB" id="A0A377GWR5"/>
<dbReference type="SUPFAM" id="SSF53850">
    <property type="entry name" value="Periplasmic binding protein-like II"/>
    <property type="match status" value="1"/>
</dbReference>